<sequence length="179" mass="19637">MRPRPFRPGFDHTVEAPPTVVSRSVEQHMSGPAPFVGKSLSDHLMLTVPPESRHFWSPFLHLHVVAHRSEEGRPEPARSYVRGFYTPHPSLWSAFVMAYLASGVLIFFSAIWGLTQLQLGRSPLAFWLCGGFAAVAGALWLVARAGQRMAVEQMDLLHESVERALAEVGRVSPGAGAPS</sequence>
<evidence type="ECO:0000313" key="3">
    <source>
        <dbReference type="Proteomes" id="UP000316921"/>
    </source>
</evidence>
<dbReference type="RefSeq" id="WP_145064096.1">
    <property type="nucleotide sequence ID" value="NZ_CP036287.1"/>
</dbReference>
<dbReference type="EMBL" id="CP036287">
    <property type="protein sequence ID" value="QDU66365.1"/>
    <property type="molecule type" value="Genomic_DNA"/>
</dbReference>
<evidence type="ECO:0000256" key="1">
    <source>
        <dbReference type="SAM" id="Phobius"/>
    </source>
</evidence>
<evidence type="ECO:0000313" key="2">
    <source>
        <dbReference type="EMBL" id="QDU66365.1"/>
    </source>
</evidence>
<name>A0A518BHC6_9BACT</name>
<dbReference type="KEGG" id="pbap:Pla133_14350"/>
<feature type="transmembrane region" description="Helical" evidence="1">
    <location>
        <begin position="91"/>
        <end position="112"/>
    </location>
</feature>
<keyword evidence="3" id="KW-1185">Reference proteome</keyword>
<keyword evidence="1" id="KW-0812">Transmembrane</keyword>
<proteinExistence type="predicted"/>
<keyword evidence="1" id="KW-1133">Transmembrane helix</keyword>
<dbReference type="Proteomes" id="UP000316921">
    <property type="component" value="Chromosome"/>
</dbReference>
<organism evidence="2 3">
    <name type="scientific">Engelhardtia mirabilis</name>
    <dbReference type="NCBI Taxonomy" id="2528011"/>
    <lineage>
        <taxon>Bacteria</taxon>
        <taxon>Pseudomonadati</taxon>
        <taxon>Planctomycetota</taxon>
        <taxon>Planctomycetia</taxon>
        <taxon>Planctomycetia incertae sedis</taxon>
        <taxon>Engelhardtia</taxon>
    </lineage>
</organism>
<reference evidence="2 3" key="1">
    <citation type="submission" date="2019-02" db="EMBL/GenBank/DDBJ databases">
        <title>Deep-cultivation of Planctomycetes and their phenomic and genomic characterization uncovers novel biology.</title>
        <authorList>
            <person name="Wiegand S."/>
            <person name="Jogler M."/>
            <person name="Boedeker C."/>
            <person name="Pinto D."/>
            <person name="Vollmers J."/>
            <person name="Rivas-Marin E."/>
            <person name="Kohn T."/>
            <person name="Peeters S.H."/>
            <person name="Heuer A."/>
            <person name="Rast P."/>
            <person name="Oberbeckmann S."/>
            <person name="Bunk B."/>
            <person name="Jeske O."/>
            <person name="Meyerdierks A."/>
            <person name="Storesund J.E."/>
            <person name="Kallscheuer N."/>
            <person name="Luecker S."/>
            <person name="Lage O.M."/>
            <person name="Pohl T."/>
            <person name="Merkel B.J."/>
            <person name="Hornburger P."/>
            <person name="Mueller R.-W."/>
            <person name="Bruemmer F."/>
            <person name="Labrenz M."/>
            <person name="Spormann A.M."/>
            <person name="Op den Camp H."/>
            <person name="Overmann J."/>
            <person name="Amann R."/>
            <person name="Jetten M.S.M."/>
            <person name="Mascher T."/>
            <person name="Medema M.H."/>
            <person name="Devos D.P."/>
            <person name="Kaster A.-K."/>
            <person name="Ovreas L."/>
            <person name="Rohde M."/>
            <person name="Galperin M.Y."/>
            <person name="Jogler C."/>
        </authorList>
    </citation>
    <scope>NUCLEOTIDE SEQUENCE [LARGE SCALE GENOMIC DNA]</scope>
    <source>
        <strain evidence="2 3">Pla133</strain>
    </source>
</reference>
<gene>
    <name evidence="2" type="ORF">Pla133_14350</name>
</gene>
<protein>
    <submittedName>
        <fullName evidence="2">Uncharacterized protein</fullName>
    </submittedName>
</protein>
<accession>A0A518BHC6</accession>
<keyword evidence="1" id="KW-0472">Membrane</keyword>
<dbReference type="AlphaFoldDB" id="A0A518BHC6"/>
<feature type="transmembrane region" description="Helical" evidence="1">
    <location>
        <begin position="124"/>
        <end position="143"/>
    </location>
</feature>